<dbReference type="GO" id="GO:0006152">
    <property type="term" value="P:purine nucleoside catabolic process"/>
    <property type="evidence" value="ECO:0007669"/>
    <property type="project" value="TreeGrafter"/>
</dbReference>
<proteinExistence type="inferred from homology"/>
<accession>A0AB34K7Q6</accession>
<evidence type="ECO:0000313" key="6">
    <source>
        <dbReference type="EMBL" id="KAL1529217.1"/>
    </source>
</evidence>
<protein>
    <recommendedName>
        <fullName evidence="5">Inosine/uridine-preferring nucleoside hydrolase domain-containing protein</fullName>
    </recommendedName>
</protein>
<sequence>MGFSALPALLQAAALASTPRPIILSTDPGIDDSIAILLALASPELALKAVCIDFGSLANLTQLEHNALAVLALGGGASVPVYRGAAAPLAAPFHDLGGPLFHGKDGVGGVPPPALPSHGVNLTLSGAEAIVEACRTWRPAPVLVSLAPLTNLALALALEPRLPQLCPDVYVMGGTLAAPGNVSPLAEANLANDAEAAQRVFDAGFALRVAGLDVTMATWLDQSYLDSLRSLPNAAGPWVWNMTRFYTRAYRNNGYRGGMPLHDPSALLMLLRPDIYSMKRWTATVDTTPYPSPTRGLVIADRRGGPLSPPSNSSTQFAMDVDVHAVQLFLRERLSRSP</sequence>
<dbReference type="SUPFAM" id="SSF53590">
    <property type="entry name" value="Nucleoside hydrolase"/>
    <property type="match status" value="1"/>
</dbReference>
<evidence type="ECO:0000256" key="3">
    <source>
        <dbReference type="ARBA" id="ARBA00023295"/>
    </source>
</evidence>
<dbReference type="EMBL" id="JBGBPQ010000001">
    <property type="protein sequence ID" value="KAL1529217.1"/>
    <property type="molecule type" value="Genomic_DNA"/>
</dbReference>
<comment type="caution">
    <text evidence="6">The sequence shown here is derived from an EMBL/GenBank/DDBJ whole genome shotgun (WGS) entry which is preliminary data.</text>
</comment>
<evidence type="ECO:0000256" key="2">
    <source>
        <dbReference type="ARBA" id="ARBA00022801"/>
    </source>
</evidence>
<reference evidence="6 7" key="1">
    <citation type="journal article" date="2024" name="Science">
        <title>Giant polyketide synthase enzymes in the biosynthesis of giant marine polyether toxins.</title>
        <authorList>
            <person name="Fallon T.R."/>
            <person name="Shende V.V."/>
            <person name="Wierzbicki I.H."/>
            <person name="Pendleton A.L."/>
            <person name="Watervoot N.F."/>
            <person name="Auber R.P."/>
            <person name="Gonzalez D.J."/>
            <person name="Wisecaver J.H."/>
            <person name="Moore B.S."/>
        </authorList>
    </citation>
    <scope>NUCLEOTIDE SEQUENCE [LARGE SCALE GENOMIC DNA]</scope>
    <source>
        <strain evidence="6 7">12B1</strain>
    </source>
</reference>
<name>A0AB34K7Q6_PRYPA</name>
<dbReference type="AlphaFoldDB" id="A0AB34K7Q6"/>
<organism evidence="6 7">
    <name type="scientific">Prymnesium parvum</name>
    <name type="common">Toxic golden alga</name>
    <dbReference type="NCBI Taxonomy" id="97485"/>
    <lineage>
        <taxon>Eukaryota</taxon>
        <taxon>Haptista</taxon>
        <taxon>Haptophyta</taxon>
        <taxon>Prymnesiophyceae</taxon>
        <taxon>Prymnesiales</taxon>
        <taxon>Prymnesiaceae</taxon>
        <taxon>Prymnesium</taxon>
    </lineage>
</organism>
<dbReference type="Pfam" id="PF01156">
    <property type="entry name" value="IU_nuc_hydro"/>
    <property type="match status" value="1"/>
</dbReference>
<evidence type="ECO:0000256" key="4">
    <source>
        <dbReference type="SAM" id="MobiDB-lite"/>
    </source>
</evidence>
<gene>
    <name evidence="6" type="ORF">AB1Y20_000173</name>
</gene>
<comment type="similarity">
    <text evidence="1">Belongs to the IUNH family.</text>
</comment>
<feature type="domain" description="Inosine/uridine-preferring nucleoside hydrolase" evidence="5">
    <location>
        <begin position="22"/>
        <end position="326"/>
    </location>
</feature>
<dbReference type="Gene3D" id="3.90.245.10">
    <property type="entry name" value="Ribonucleoside hydrolase-like"/>
    <property type="match status" value="1"/>
</dbReference>
<dbReference type="InterPro" id="IPR023186">
    <property type="entry name" value="IUNH"/>
</dbReference>
<dbReference type="GO" id="GO:0005829">
    <property type="term" value="C:cytosol"/>
    <property type="evidence" value="ECO:0007669"/>
    <property type="project" value="TreeGrafter"/>
</dbReference>
<evidence type="ECO:0000313" key="7">
    <source>
        <dbReference type="Proteomes" id="UP001515480"/>
    </source>
</evidence>
<dbReference type="Proteomes" id="UP001515480">
    <property type="component" value="Unassembled WGS sequence"/>
</dbReference>
<dbReference type="PANTHER" id="PTHR12304">
    <property type="entry name" value="INOSINE-URIDINE PREFERRING NUCLEOSIDE HYDROLASE"/>
    <property type="match status" value="1"/>
</dbReference>
<evidence type="ECO:0000259" key="5">
    <source>
        <dbReference type="Pfam" id="PF01156"/>
    </source>
</evidence>
<dbReference type="GO" id="GO:0008477">
    <property type="term" value="F:purine nucleosidase activity"/>
    <property type="evidence" value="ECO:0007669"/>
    <property type="project" value="TreeGrafter"/>
</dbReference>
<feature type="region of interest" description="Disordered" evidence="4">
    <location>
        <begin position="294"/>
        <end position="314"/>
    </location>
</feature>
<dbReference type="InterPro" id="IPR036452">
    <property type="entry name" value="Ribo_hydro-like"/>
</dbReference>
<evidence type="ECO:0000256" key="1">
    <source>
        <dbReference type="ARBA" id="ARBA00009176"/>
    </source>
</evidence>
<keyword evidence="7" id="KW-1185">Reference proteome</keyword>
<keyword evidence="3" id="KW-0326">Glycosidase</keyword>
<dbReference type="InterPro" id="IPR001910">
    <property type="entry name" value="Inosine/uridine_hydrolase_dom"/>
</dbReference>
<keyword evidence="2" id="KW-0378">Hydrolase</keyword>
<dbReference type="PANTHER" id="PTHR12304:SF4">
    <property type="entry name" value="URIDINE NUCLEOSIDASE"/>
    <property type="match status" value="1"/>
</dbReference>